<evidence type="ECO:0000256" key="6">
    <source>
        <dbReference type="ARBA" id="ARBA00022741"/>
    </source>
</evidence>
<evidence type="ECO:0000256" key="3">
    <source>
        <dbReference type="ARBA" id="ARBA00020079"/>
    </source>
</evidence>
<dbReference type="InterPro" id="IPR020633">
    <property type="entry name" value="Thymidine_kinase_CS"/>
</dbReference>
<dbReference type="PANTHER" id="PTHR11441">
    <property type="entry name" value="THYMIDINE KINASE"/>
    <property type="match status" value="1"/>
</dbReference>
<name>A0A481Z800_9VIRU</name>
<proteinExistence type="inferred from homology"/>
<sequence length="222" mass="24810">MNGKECGHLELVFGPMWSSKSKYLALKISKYSDLGMRCLLINHTFDARKDSSDTEDDGTFSQHGSSSFQLSPAIHRLKVSDLRKVDVSDYDAVAIDECQFFGKELLEEVPEWVKELHKVVICAGLDGDAEGNMFGYLLYLIPHSDEAKKVLAQCTVCLDVLKRTGFRGIGAIQANAPFTALITDVHKEKDIESQIHVGGSESYTAMCRYHHQQHLKKSSLLK</sequence>
<accession>A0A481Z800</accession>
<evidence type="ECO:0000256" key="12">
    <source>
        <dbReference type="RuleBase" id="RU000544"/>
    </source>
</evidence>
<dbReference type="PROSITE" id="PS00603">
    <property type="entry name" value="TK_CELLULAR_TYPE"/>
    <property type="match status" value="1"/>
</dbReference>
<dbReference type="GO" id="GO:0005524">
    <property type="term" value="F:ATP binding"/>
    <property type="evidence" value="ECO:0007669"/>
    <property type="project" value="UniProtKB-KW"/>
</dbReference>
<evidence type="ECO:0000256" key="2">
    <source>
        <dbReference type="ARBA" id="ARBA00012118"/>
    </source>
</evidence>
<evidence type="ECO:0000256" key="13">
    <source>
        <dbReference type="RuleBase" id="RU004165"/>
    </source>
</evidence>
<keyword evidence="6 12" id="KW-0547">Nucleotide-binding</keyword>
<feature type="binding site" evidence="11">
    <location>
        <position position="203"/>
    </location>
    <ligand>
        <name>substrate</name>
    </ligand>
</feature>
<feature type="binding site" evidence="11">
    <location>
        <begin position="195"/>
        <end position="198"/>
    </location>
    <ligand>
        <name>substrate</name>
    </ligand>
</feature>
<dbReference type="Gene3D" id="3.30.60.20">
    <property type="match status" value="1"/>
</dbReference>
<keyword evidence="4 12" id="KW-0237">DNA synthesis</keyword>
<dbReference type="GO" id="GO:0004797">
    <property type="term" value="F:thymidine kinase activity"/>
    <property type="evidence" value="ECO:0007669"/>
    <property type="project" value="UniProtKB-EC"/>
</dbReference>
<dbReference type="InterPro" id="IPR001267">
    <property type="entry name" value="Thymidine_kinase"/>
</dbReference>
<dbReference type="PIRSF" id="PIRSF035805">
    <property type="entry name" value="TK_cell"/>
    <property type="match status" value="1"/>
</dbReference>
<evidence type="ECO:0000256" key="1">
    <source>
        <dbReference type="ARBA" id="ARBA00007587"/>
    </source>
</evidence>
<evidence type="ECO:0000256" key="4">
    <source>
        <dbReference type="ARBA" id="ARBA00022634"/>
    </source>
</evidence>
<evidence type="ECO:0000256" key="11">
    <source>
        <dbReference type="PIRSR" id="PIRSR035805-2"/>
    </source>
</evidence>
<dbReference type="GO" id="GO:0071897">
    <property type="term" value="P:DNA biosynthetic process"/>
    <property type="evidence" value="ECO:0007669"/>
    <property type="project" value="UniProtKB-KW"/>
</dbReference>
<reference evidence="14" key="1">
    <citation type="journal article" date="2019" name="MBio">
        <title>Virus Genomes from Deep Sea Sediments Expand the Ocean Megavirome and Support Independent Origins of Viral Gigantism.</title>
        <authorList>
            <person name="Backstrom D."/>
            <person name="Yutin N."/>
            <person name="Jorgensen S.L."/>
            <person name="Dharamshi J."/>
            <person name="Homa F."/>
            <person name="Zaremba-Niedwiedzka K."/>
            <person name="Spang A."/>
            <person name="Wolf Y.I."/>
            <person name="Koonin E.V."/>
            <person name="Ettema T.J."/>
        </authorList>
    </citation>
    <scope>NUCLEOTIDE SEQUENCE</scope>
</reference>
<feature type="active site" description="Proton acceptor" evidence="10">
    <location>
        <position position="97"/>
    </location>
</feature>
<keyword evidence="7 12" id="KW-0418">Kinase</keyword>
<evidence type="ECO:0000256" key="10">
    <source>
        <dbReference type="PIRSR" id="PIRSR035805-1"/>
    </source>
</evidence>
<keyword evidence="5 12" id="KW-0808">Transferase</keyword>
<comment type="catalytic activity">
    <reaction evidence="9 12">
        <text>thymidine + ATP = dTMP + ADP + H(+)</text>
        <dbReference type="Rhea" id="RHEA:19129"/>
        <dbReference type="ChEBI" id="CHEBI:15378"/>
        <dbReference type="ChEBI" id="CHEBI:17748"/>
        <dbReference type="ChEBI" id="CHEBI:30616"/>
        <dbReference type="ChEBI" id="CHEBI:63528"/>
        <dbReference type="ChEBI" id="CHEBI:456216"/>
        <dbReference type="EC" id="2.7.1.21"/>
    </reaction>
</comment>
<dbReference type="GO" id="GO:0046104">
    <property type="term" value="P:thymidine metabolic process"/>
    <property type="evidence" value="ECO:0007669"/>
    <property type="project" value="TreeGrafter"/>
</dbReference>
<evidence type="ECO:0000256" key="9">
    <source>
        <dbReference type="ARBA" id="ARBA00048254"/>
    </source>
</evidence>
<dbReference type="InterPro" id="IPR027417">
    <property type="entry name" value="P-loop_NTPase"/>
</dbReference>
<organism evidence="14">
    <name type="scientific">Pithovirus LCPAC304</name>
    <dbReference type="NCBI Taxonomy" id="2506594"/>
    <lineage>
        <taxon>Viruses</taxon>
        <taxon>Pithoviruses</taxon>
    </lineage>
</organism>
<dbReference type="Pfam" id="PF00265">
    <property type="entry name" value="TK"/>
    <property type="match status" value="1"/>
</dbReference>
<protein>
    <recommendedName>
        <fullName evidence="3 12">Thymidine kinase</fullName>
        <ecNumber evidence="2 12">2.7.1.21</ecNumber>
    </recommendedName>
</protein>
<dbReference type="Gene3D" id="3.40.50.300">
    <property type="entry name" value="P-loop containing nucleotide triphosphate hydrolases"/>
    <property type="match status" value="1"/>
</dbReference>
<dbReference type="EC" id="2.7.1.21" evidence="2 12"/>
<evidence type="ECO:0000256" key="8">
    <source>
        <dbReference type="ARBA" id="ARBA00022840"/>
    </source>
</evidence>
<dbReference type="EMBL" id="MK500566">
    <property type="protein sequence ID" value="QBK91887.1"/>
    <property type="molecule type" value="Genomic_DNA"/>
</dbReference>
<comment type="similarity">
    <text evidence="1 13">Belongs to the thymidine kinase family.</text>
</comment>
<gene>
    <name evidence="14" type="ORF">LCPAC304_02280</name>
</gene>
<dbReference type="PANTHER" id="PTHR11441:SF0">
    <property type="entry name" value="THYMIDINE KINASE, CYTOSOLIC"/>
    <property type="match status" value="1"/>
</dbReference>
<evidence type="ECO:0000313" key="14">
    <source>
        <dbReference type="EMBL" id="QBK91887.1"/>
    </source>
</evidence>
<evidence type="ECO:0000256" key="5">
    <source>
        <dbReference type="ARBA" id="ARBA00022679"/>
    </source>
</evidence>
<keyword evidence="8 12" id="KW-0067">ATP-binding</keyword>
<dbReference type="SUPFAM" id="SSF52540">
    <property type="entry name" value="P-loop containing nucleoside triphosphate hydrolases"/>
    <property type="match status" value="1"/>
</dbReference>
<evidence type="ECO:0000256" key="7">
    <source>
        <dbReference type="ARBA" id="ARBA00022777"/>
    </source>
</evidence>